<feature type="transmembrane region" description="Helical" evidence="6">
    <location>
        <begin position="484"/>
        <end position="502"/>
    </location>
</feature>
<protein>
    <recommendedName>
        <fullName evidence="9">Oligosaccharide flippase family protein</fullName>
    </recommendedName>
</protein>
<feature type="transmembrane region" description="Helical" evidence="6">
    <location>
        <begin position="457"/>
        <end position="478"/>
    </location>
</feature>
<dbReference type="Proteomes" id="UP000283872">
    <property type="component" value="Unassembled WGS sequence"/>
</dbReference>
<feature type="transmembrane region" description="Helical" evidence="6">
    <location>
        <begin position="427"/>
        <end position="445"/>
    </location>
</feature>
<evidence type="ECO:0000256" key="1">
    <source>
        <dbReference type="ARBA" id="ARBA00004651"/>
    </source>
</evidence>
<evidence type="ECO:0000256" key="4">
    <source>
        <dbReference type="ARBA" id="ARBA00022989"/>
    </source>
</evidence>
<feature type="transmembrane region" description="Helical" evidence="6">
    <location>
        <begin position="366"/>
        <end position="387"/>
    </location>
</feature>
<feature type="transmembrane region" description="Helical" evidence="6">
    <location>
        <begin position="149"/>
        <end position="171"/>
    </location>
</feature>
<keyword evidence="4 6" id="KW-1133">Transmembrane helix</keyword>
<accession>A0A3R6AMP0</accession>
<feature type="transmembrane region" description="Helical" evidence="6">
    <location>
        <begin position="239"/>
        <end position="260"/>
    </location>
</feature>
<evidence type="ECO:0000256" key="3">
    <source>
        <dbReference type="ARBA" id="ARBA00022692"/>
    </source>
</evidence>
<sequence length="510" mass="56319">MNFSFGKSNLFLFLLIMGDKKENSYSHILKYTGLFGSVQGLGILVGVLRNKFTALFLGPSGMGLLSLFSSTISVLSSACNFGIPTSSVKFISEKEHAADESLSEKSDITGAVLLVRTYSLLAAFFGAIVCVLLGPFLNGFTFSWGNHTLHFILLAPTIFFTILAGGETAILKATGQLRALAMQASLLAILLLLVSVPVYWIFGERGILPVLFILAFMQWALNFRYSRRVVRWGVNMRKMTLVAGFPLLRLGGAFVLSGLMNSGCEFLIRAFLNQQGDLEVVGLFNAGITIVFVYAGMVFSVMDQDFYPRLSGISGSRKNEESVKERNLCVNRQLEMNVLLLGPIIAAIILGLPLIIPILYNAQFMGMLQMTQLAAVAMLFKAVYLPIEYLPLSRGDSRLFLIQESFCVILLIVCEIAGYQLDGLRGVGGGIAVAYAIETIAVLIFSRAVYGYRLSALGFGFCIFQLLILLLMLFLVFMISYRDWLYWLIGVIIALMSTSFSFRKIRKLVR</sequence>
<evidence type="ECO:0000256" key="5">
    <source>
        <dbReference type="ARBA" id="ARBA00023136"/>
    </source>
</evidence>
<dbReference type="InterPro" id="IPR050833">
    <property type="entry name" value="Poly_Biosynth_Transport"/>
</dbReference>
<feature type="transmembrane region" description="Helical" evidence="6">
    <location>
        <begin position="399"/>
        <end position="421"/>
    </location>
</feature>
<feature type="transmembrane region" description="Helical" evidence="6">
    <location>
        <begin position="183"/>
        <end position="202"/>
    </location>
</feature>
<dbReference type="PANTHER" id="PTHR30250:SF11">
    <property type="entry name" value="O-ANTIGEN TRANSPORTER-RELATED"/>
    <property type="match status" value="1"/>
</dbReference>
<keyword evidence="2" id="KW-1003">Cell membrane</keyword>
<dbReference type="AlphaFoldDB" id="A0A3R6AMP0"/>
<dbReference type="EMBL" id="QRVA01000014">
    <property type="protein sequence ID" value="RGS16071.1"/>
    <property type="molecule type" value="Genomic_DNA"/>
</dbReference>
<evidence type="ECO:0000256" key="2">
    <source>
        <dbReference type="ARBA" id="ARBA00022475"/>
    </source>
</evidence>
<dbReference type="GO" id="GO:0005886">
    <property type="term" value="C:plasma membrane"/>
    <property type="evidence" value="ECO:0007669"/>
    <property type="project" value="UniProtKB-SubCell"/>
</dbReference>
<feature type="transmembrane region" description="Helical" evidence="6">
    <location>
        <begin position="113"/>
        <end position="137"/>
    </location>
</feature>
<feature type="transmembrane region" description="Helical" evidence="6">
    <location>
        <begin position="28"/>
        <end position="48"/>
    </location>
</feature>
<feature type="transmembrane region" description="Helical" evidence="6">
    <location>
        <begin position="60"/>
        <end position="83"/>
    </location>
</feature>
<feature type="transmembrane region" description="Helical" evidence="6">
    <location>
        <begin position="338"/>
        <end position="360"/>
    </location>
</feature>
<organism evidence="7 8">
    <name type="scientific">Segatella copri</name>
    <dbReference type="NCBI Taxonomy" id="165179"/>
    <lineage>
        <taxon>Bacteria</taxon>
        <taxon>Pseudomonadati</taxon>
        <taxon>Bacteroidota</taxon>
        <taxon>Bacteroidia</taxon>
        <taxon>Bacteroidales</taxon>
        <taxon>Prevotellaceae</taxon>
        <taxon>Segatella</taxon>
    </lineage>
</organism>
<comment type="caution">
    <text evidence="7">The sequence shown here is derived from an EMBL/GenBank/DDBJ whole genome shotgun (WGS) entry which is preliminary data.</text>
</comment>
<dbReference type="PANTHER" id="PTHR30250">
    <property type="entry name" value="PST FAMILY PREDICTED COLANIC ACID TRANSPORTER"/>
    <property type="match status" value="1"/>
</dbReference>
<feature type="transmembrane region" description="Helical" evidence="6">
    <location>
        <begin position="208"/>
        <end position="227"/>
    </location>
</feature>
<keyword evidence="3 6" id="KW-0812">Transmembrane</keyword>
<evidence type="ECO:0000313" key="8">
    <source>
        <dbReference type="Proteomes" id="UP000283872"/>
    </source>
</evidence>
<comment type="subcellular location">
    <subcellularLocation>
        <location evidence="1">Cell membrane</location>
        <topology evidence="1">Multi-pass membrane protein</topology>
    </subcellularLocation>
</comment>
<evidence type="ECO:0008006" key="9">
    <source>
        <dbReference type="Google" id="ProtNLM"/>
    </source>
</evidence>
<keyword evidence="5 6" id="KW-0472">Membrane</keyword>
<reference evidence="7 8" key="1">
    <citation type="submission" date="2018-08" db="EMBL/GenBank/DDBJ databases">
        <title>A genome reference for cultivated species of the human gut microbiota.</title>
        <authorList>
            <person name="Zou Y."/>
            <person name="Xue W."/>
            <person name="Luo G."/>
        </authorList>
    </citation>
    <scope>NUCLEOTIDE SEQUENCE [LARGE SCALE GENOMIC DNA]</scope>
    <source>
        <strain evidence="7 8">AF24-12</strain>
    </source>
</reference>
<evidence type="ECO:0000313" key="7">
    <source>
        <dbReference type="EMBL" id="RGS16071.1"/>
    </source>
</evidence>
<evidence type="ECO:0000256" key="6">
    <source>
        <dbReference type="SAM" id="Phobius"/>
    </source>
</evidence>
<name>A0A3R6AMP0_9BACT</name>
<proteinExistence type="predicted"/>
<gene>
    <name evidence="7" type="ORF">DWY11_07310</name>
</gene>
<feature type="transmembrane region" description="Helical" evidence="6">
    <location>
        <begin position="280"/>
        <end position="301"/>
    </location>
</feature>